<dbReference type="Proteomes" id="UP001634007">
    <property type="component" value="Unassembled WGS sequence"/>
</dbReference>
<dbReference type="Pfam" id="PF04424">
    <property type="entry name" value="MINDY_DUB"/>
    <property type="match status" value="2"/>
</dbReference>
<evidence type="ECO:0000259" key="1">
    <source>
        <dbReference type="Pfam" id="PF04424"/>
    </source>
</evidence>
<dbReference type="AlphaFoldDB" id="A0ABD3KTS7"/>
<dbReference type="InterPro" id="IPR033979">
    <property type="entry name" value="MINDY_domain"/>
</dbReference>
<gene>
    <name evidence="2" type="ORF">ACJRO7_018438</name>
</gene>
<proteinExistence type="predicted"/>
<organism evidence="2 3">
    <name type="scientific">Eucalyptus globulus</name>
    <name type="common">Tasmanian blue gum</name>
    <dbReference type="NCBI Taxonomy" id="34317"/>
    <lineage>
        <taxon>Eukaryota</taxon>
        <taxon>Viridiplantae</taxon>
        <taxon>Streptophyta</taxon>
        <taxon>Embryophyta</taxon>
        <taxon>Tracheophyta</taxon>
        <taxon>Spermatophyta</taxon>
        <taxon>Magnoliopsida</taxon>
        <taxon>eudicotyledons</taxon>
        <taxon>Gunneridae</taxon>
        <taxon>Pentapetalae</taxon>
        <taxon>rosids</taxon>
        <taxon>malvids</taxon>
        <taxon>Myrtales</taxon>
        <taxon>Myrtaceae</taxon>
        <taxon>Myrtoideae</taxon>
        <taxon>Eucalypteae</taxon>
        <taxon>Eucalyptus</taxon>
    </lineage>
</organism>
<accession>A0ABD3KTS7</accession>
<protein>
    <recommendedName>
        <fullName evidence="1">MINDY deubiquitinase domain-containing protein</fullName>
    </recommendedName>
</protein>
<sequence length="729" mass="82404">MLVPPTSSPNAAAEGRAYETRHIEFRGSNRRIVLQEGDGPCSLIAICNWLILLGMKELPDRAAFSQEELLSWVAKVIIDFNGNKKEVHDATDQLQSLATGLFVNIKFRSIKDFAPTPELGIFHLLCIPLYHGCAVDPEYATAIGSKSFDELSYELSSEVVAPDLTPQKRNLFWKIVYNRSTPTTYGLSCLRRHVEEGELCVLFHNEHFSTMFKYEGELYLLASNKVFLNDPDCVWEKLTEVKRDVYMSSNFKECETDYHGSTNSAALTGPDTSGDELLARLLQQRERENADLWSPGAGACARATSQGEVEVEAGVEIKLGLNLRSRLRLGFNMGVLTRGRSDDNHILSNNGHYFQVRERRQKVRMVRKATLAIDAIEDDEDIEVCEDLNPPNYRDEEVFDQTISCTIKYDLVDTGSNFYCFAFFVSGVAEMMAEQAWPPPVVYSFSFRPSPSSPRKAPVLNIAMAIPAPSRRNATVKRRVHKTKLIPFLGRRTPIILQDVNGPCPLVAICNALLLRNILKLDQSTAEFSQDELVRLVTKQLLDSNSNIKNKDAAYVKNQQQNIADAIDRLPYLKTGIDVNIKFSSIKSFEFTRECAIFDLLDISLYHGWIVDPQDRNTSVAIGSKSYNVLMSELVARGPLTPQQRKVQEFLNSSATQLTNYGLSCLQCGLKERELCVFFRNNHFSTMFKYEGQLYLLASDEVFLNEPDYVWEKFNKVNGDTMYVSGDFK</sequence>
<name>A0ABD3KTS7_EUCGL</name>
<evidence type="ECO:0000313" key="2">
    <source>
        <dbReference type="EMBL" id="KAL3743140.1"/>
    </source>
</evidence>
<dbReference type="InterPro" id="IPR007518">
    <property type="entry name" value="MINDY"/>
</dbReference>
<feature type="domain" description="MINDY deubiquitinase" evidence="1">
    <location>
        <begin position="17"/>
        <end position="251"/>
    </location>
</feature>
<comment type="caution">
    <text evidence="2">The sequence shown here is derived from an EMBL/GenBank/DDBJ whole genome shotgun (WGS) entry which is preliminary data.</text>
</comment>
<keyword evidence="3" id="KW-1185">Reference proteome</keyword>
<dbReference type="EMBL" id="JBJKBG010000004">
    <property type="protein sequence ID" value="KAL3743140.1"/>
    <property type="molecule type" value="Genomic_DNA"/>
</dbReference>
<feature type="domain" description="MINDY deubiquitinase" evidence="1">
    <location>
        <begin position="480"/>
        <end position="728"/>
    </location>
</feature>
<evidence type="ECO:0000313" key="3">
    <source>
        <dbReference type="Proteomes" id="UP001634007"/>
    </source>
</evidence>
<reference evidence="2 3" key="1">
    <citation type="submission" date="2024-11" db="EMBL/GenBank/DDBJ databases">
        <title>Chromosome-level genome assembly of Eucalyptus globulus Labill. provides insights into its genome evolution.</title>
        <authorList>
            <person name="Li X."/>
        </authorList>
    </citation>
    <scope>NUCLEOTIDE SEQUENCE [LARGE SCALE GENOMIC DNA]</scope>
    <source>
        <strain evidence="2">CL2024</strain>
        <tissue evidence="2">Fresh tender leaves</tissue>
    </source>
</reference>
<dbReference type="PANTHER" id="PTHR18063">
    <property type="entry name" value="NF-E2 INDUCIBLE PROTEIN"/>
    <property type="match status" value="1"/>
</dbReference>
<dbReference type="PANTHER" id="PTHR18063:SF6">
    <property type="entry name" value="UBIQUITIN CARBOXYL-TERMINAL HYDROLASE"/>
    <property type="match status" value="1"/>
</dbReference>